<protein>
    <submittedName>
        <fullName evidence="2">Uncharacterized protein</fullName>
    </submittedName>
</protein>
<accession>A0A9Q1K1P7</accession>
<dbReference type="OrthoDB" id="1738169at2759"/>
<dbReference type="Proteomes" id="UP001153076">
    <property type="component" value="Unassembled WGS sequence"/>
</dbReference>
<proteinExistence type="predicted"/>
<dbReference type="EMBL" id="JAKOGI010000429">
    <property type="protein sequence ID" value="KAJ8435158.1"/>
    <property type="molecule type" value="Genomic_DNA"/>
</dbReference>
<organism evidence="2 3">
    <name type="scientific">Carnegiea gigantea</name>
    <dbReference type="NCBI Taxonomy" id="171969"/>
    <lineage>
        <taxon>Eukaryota</taxon>
        <taxon>Viridiplantae</taxon>
        <taxon>Streptophyta</taxon>
        <taxon>Embryophyta</taxon>
        <taxon>Tracheophyta</taxon>
        <taxon>Spermatophyta</taxon>
        <taxon>Magnoliopsida</taxon>
        <taxon>eudicotyledons</taxon>
        <taxon>Gunneridae</taxon>
        <taxon>Pentapetalae</taxon>
        <taxon>Caryophyllales</taxon>
        <taxon>Cactineae</taxon>
        <taxon>Cactaceae</taxon>
        <taxon>Cactoideae</taxon>
        <taxon>Echinocereeae</taxon>
        <taxon>Carnegiea</taxon>
    </lineage>
</organism>
<evidence type="ECO:0000313" key="2">
    <source>
        <dbReference type="EMBL" id="KAJ8435158.1"/>
    </source>
</evidence>
<reference evidence="2" key="1">
    <citation type="submission" date="2022-04" db="EMBL/GenBank/DDBJ databases">
        <title>Carnegiea gigantea Genome sequencing and assembly v2.</title>
        <authorList>
            <person name="Copetti D."/>
            <person name="Sanderson M.J."/>
            <person name="Burquez A."/>
            <person name="Wojciechowski M.F."/>
        </authorList>
    </citation>
    <scope>NUCLEOTIDE SEQUENCE</scope>
    <source>
        <strain evidence="2">SGP5-SGP5p</strain>
        <tissue evidence="2">Aerial part</tissue>
    </source>
</reference>
<feature type="region of interest" description="Disordered" evidence="1">
    <location>
        <begin position="146"/>
        <end position="170"/>
    </location>
</feature>
<sequence length="170" mass="19026">MEGLNMRHAVGLMAEQGSCVMIPTTIFSGIEGLYFTLSHNDPLAVELKVANAFVGRILIDNRSSVDIITWDCLRRLKHPGREIIRGKPYRSDQAPVMARGQVYDKKSRDVPVTYNVILGWPTLHRVEAVIASYLLELQYEADDGSKTTRRLEDSPGMLPYQHSVIGGTLK</sequence>
<dbReference type="PANTHER" id="PTHR33240">
    <property type="entry name" value="OS08G0508500 PROTEIN"/>
    <property type="match status" value="1"/>
</dbReference>
<dbReference type="AlphaFoldDB" id="A0A9Q1K1P7"/>
<comment type="caution">
    <text evidence="2">The sequence shown here is derived from an EMBL/GenBank/DDBJ whole genome shotgun (WGS) entry which is preliminary data.</text>
</comment>
<evidence type="ECO:0000313" key="3">
    <source>
        <dbReference type="Proteomes" id="UP001153076"/>
    </source>
</evidence>
<keyword evidence="3" id="KW-1185">Reference proteome</keyword>
<evidence type="ECO:0000256" key="1">
    <source>
        <dbReference type="SAM" id="MobiDB-lite"/>
    </source>
</evidence>
<name>A0A9Q1K1P7_9CARY</name>
<dbReference type="PANTHER" id="PTHR33240:SF17">
    <property type="entry name" value="EUKARYOTIC PEPTIDE CHAIN RELEASE FACTOR GTP-BINDING SUBUNIT-LIKE"/>
    <property type="match status" value="1"/>
</dbReference>
<gene>
    <name evidence="2" type="ORF">Cgig2_007779</name>
</gene>